<evidence type="ECO:0000256" key="5">
    <source>
        <dbReference type="HAMAP-Rule" id="MF_02126"/>
    </source>
</evidence>
<dbReference type="InterPro" id="IPR002052">
    <property type="entry name" value="DNA_methylase_N6_adenine_CS"/>
</dbReference>
<comment type="similarity">
    <text evidence="5">Belongs to the protein N5-glutamine methyltransferase family. PrmC subfamily.</text>
</comment>
<dbReference type="KEGG" id="lal:AT746_07540"/>
<dbReference type="Gene3D" id="3.40.50.150">
    <property type="entry name" value="Vaccinia Virus protein VP39"/>
    <property type="match status" value="1"/>
</dbReference>
<dbReference type="STRING" id="1526571.AT746_07540"/>
<accession>A0A0U3AHF2</accession>
<keyword evidence="9" id="KW-1185">Reference proteome</keyword>
<gene>
    <name evidence="5" type="primary">prmC</name>
    <name evidence="8" type="ORF">AT746_07540</name>
</gene>
<dbReference type="EC" id="2.1.1.297" evidence="5"/>
<dbReference type="GO" id="GO:0003676">
    <property type="term" value="F:nucleic acid binding"/>
    <property type="evidence" value="ECO:0007669"/>
    <property type="project" value="InterPro"/>
</dbReference>
<dbReference type="HAMAP" id="MF_02126">
    <property type="entry name" value="RF_methyltr_PrmC"/>
    <property type="match status" value="1"/>
</dbReference>
<keyword evidence="3 5" id="KW-0949">S-adenosyl-L-methionine</keyword>
<feature type="domain" description="Methyltransferase small" evidence="6">
    <location>
        <begin position="119"/>
        <end position="197"/>
    </location>
</feature>
<dbReference type="InterPro" id="IPR050320">
    <property type="entry name" value="N5-glutamine_MTase"/>
</dbReference>
<proteinExistence type="inferred from homology"/>
<evidence type="ECO:0000259" key="6">
    <source>
        <dbReference type="Pfam" id="PF05175"/>
    </source>
</evidence>
<dbReference type="EMBL" id="CP013650">
    <property type="protein sequence ID" value="ALS98129.1"/>
    <property type="molecule type" value="Genomic_DNA"/>
</dbReference>
<dbReference type="PANTHER" id="PTHR18895">
    <property type="entry name" value="HEMK METHYLTRANSFERASE"/>
    <property type="match status" value="1"/>
</dbReference>
<dbReference type="PROSITE" id="PS00092">
    <property type="entry name" value="N6_MTASE"/>
    <property type="match status" value="1"/>
</dbReference>
<evidence type="ECO:0000256" key="1">
    <source>
        <dbReference type="ARBA" id="ARBA00022603"/>
    </source>
</evidence>
<dbReference type="InterPro" id="IPR040758">
    <property type="entry name" value="PrmC_N"/>
</dbReference>
<dbReference type="InterPro" id="IPR029063">
    <property type="entry name" value="SAM-dependent_MTases_sf"/>
</dbReference>
<dbReference type="Proteomes" id="UP000068447">
    <property type="component" value="Chromosome"/>
</dbReference>
<dbReference type="OrthoDB" id="9800643at2"/>
<dbReference type="NCBIfam" id="TIGR00536">
    <property type="entry name" value="hemK_fam"/>
    <property type="match status" value="1"/>
</dbReference>
<evidence type="ECO:0000256" key="3">
    <source>
        <dbReference type="ARBA" id="ARBA00022691"/>
    </source>
</evidence>
<evidence type="ECO:0000313" key="9">
    <source>
        <dbReference type="Proteomes" id="UP000068447"/>
    </source>
</evidence>
<dbReference type="CDD" id="cd02440">
    <property type="entry name" value="AdoMet_MTases"/>
    <property type="match status" value="1"/>
</dbReference>
<feature type="binding site" evidence="5">
    <location>
        <begin position="126"/>
        <end position="130"/>
    </location>
    <ligand>
        <name>S-adenosyl-L-methionine</name>
        <dbReference type="ChEBI" id="CHEBI:59789"/>
    </ligand>
</feature>
<dbReference type="NCBIfam" id="TIGR03534">
    <property type="entry name" value="RF_mod_PrmC"/>
    <property type="match status" value="1"/>
</dbReference>
<keyword evidence="2 5" id="KW-0808">Transferase</keyword>
<feature type="binding site" evidence="5">
    <location>
        <position position="192"/>
    </location>
    <ligand>
        <name>S-adenosyl-L-methionine</name>
        <dbReference type="ChEBI" id="CHEBI:59789"/>
    </ligand>
</feature>
<dbReference type="GO" id="GO:0032259">
    <property type="term" value="P:methylation"/>
    <property type="evidence" value="ECO:0007669"/>
    <property type="project" value="UniProtKB-KW"/>
</dbReference>
<dbReference type="SUPFAM" id="SSF53335">
    <property type="entry name" value="S-adenosyl-L-methionine-dependent methyltransferases"/>
    <property type="match status" value="1"/>
</dbReference>
<keyword evidence="1 5" id="KW-0489">Methyltransferase</keyword>
<dbReference type="FunFam" id="3.40.50.150:FF:000053">
    <property type="entry name" value="Release factor glutamine methyltransferase"/>
    <property type="match status" value="1"/>
</dbReference>
<evidence type="ECO:0000256" key="4">
    <source>
        <dbReference type="ARBA" id="ARBA00048391"/>
    </source>
</evidence>
<dbReference type="InterPro" id="IPR019874">
    <property type="entry name" value="RF_methyltr_PrmC"/>
</dbReference>
<sequence>MKAELPALSSALSWARLVLQQSDLGDADPLVDSKVLLCHCLQQPLVYLHTWPDRLLSQQQWQTYQQLIEQRQQGIPVAHLTKERGFWNLSLAVSDKTLIPRSDTEVLVEQALSLFDASPIEVLDLGTGTGAIALALASERPQWQLTATDFDAEVVALAQSNANRNHISNIHILQSDWFAGLAGKSFSMIVSNPPYIESDSPFLQQGDVRFEPLSALVAEQQGMADLEHIIAHAGKYLLDSGWLVLEHGFEQGQKVRHALQHHGFAEVTSIRDYAGLERVSFGKLLKKK</sequence>
<organism evidence="8 9">
    <name type="scientific">Lacimicrobium alkaliphilum</name>
    <dbReference type="NCBI Taxonomy" id="1526571"/>
    <lineage>
        <taxon>Bacteria</taxon>
        <taxon>Pseudomonadati</taxon>
        <taxon>Pseudomonadota</taxon>
        <taxon>Gammaproteobacteria</taxon>
        <taxon>Alteromonadales</taxon>
        <taxon>Alteromonadaceae</taxon>
        <taxon>Lacimicrobium</taxon>
    </lineage>
</organism>
<feature type="binding site" evidence="5">
    <location>
        <begin position="192"/>
        <end position="195"/>
    </location>
    <ligand>
        <name>substrate</name>
    </ligand>
</feature>
<dbReference type="GO" id="GO:0102559">
    <property type="term" value="F:peptide chain release factor N(5)-glutamine methyltransferase activity"/>
    <property type="evidence" value="ECO:0007669"/>
    <property type="project" value="UniProtKB-EC"/>
</dbReference>
<dbReference type="Pfam" id="PF05175">
    <property type="entry name" value="MTS"/>
    <property type="match status" value="1"/>
</dbReference>
<dbReference type="InterPro" id="IPR004556">
    <property type="entry name" value="HemK-like"/>
</dbReference>
<dbReference type="AlphaFoldDB" id="A0A0U3AHF2"/>
<name>A0A0U3AHF2_9ALTE</name>
<dbReference type="InterPro" id="IPR007848">
    <property type="entry name" value="Small_mtfrase_dom"/>
</dbReference>
<dbReference type="Pfam" id="PF17827">
    <property type="entry name" value="PrmC_N"/>
    <property type="match status" value="1"/>
</dbReference>
<evidence type="ECO:0000256" key="2">
    <source>
        <dbReference type="ARBA" id="ARBA00022679"/>
    </source>
</evidence>
<dbReference type="Gene3D" id="1.10.8.10">
    <property type="entry name" value="DNA helicase RuvA subunit, C-terminal domain"/>
    <property type="match status" value="1"/>
</dbReference>
<comment type="catalytic activity">
    <reaction evidence="4 5">
        <text>L-glutaminyl-[peptide chain release factor] + S-adenosyl-L-methionine = N(5)-methyl-L-glutaminyl-[peptide chain release factor] + S-adenosyl-L-homocysteine + H(+)</text>
        <dbReference type="Rhea" id="RHEA:42896"/>
        <dbReference type="Rhea" id="RHEA-COMP:10271"/>
        <dbReference type="Rhea" id="RHEA-COMP:10272"/>
        <dbReference type="ChEBI" id="CHEBI:15378"/>
        <dbReference type="ChEBI" id="CHEBI:30011"/>
        <dbReference type="ChEBI" id="CHEBI:57856"/>
        <dbReference type="ChEBI" id="CHEBI:59789"/>
        <dbReference type="ChEBI" id="CHEBI:61891"/>
        <dbReference type="EC" id="2.1.1.297"/>
    </reaction>
</comment>
<comment type="function">
    <text evidence="5">Methylates the class 1 translation termination release factors RF1/PrfA and RF2/PrfB on the glutamine residue of the universally conserved GGQ motif.</text>
</comment>
<protein>
    <recommendedName>
        <fullName evidence="5">Release factor glutamine methyltransferase</fullName>
        <shortName evidence="5">RF MTase</shortName>
        <ecNumber evidence="5">2.1.1.297</ecNumber>
    </recommendedName>
    <alternativeName>
        <fullName evidence="5">N5-glutamine methyltransferase PrmC</fullName>
    </alternativeName>
    <alternativeName>
        <fullName evidence="5">Protein-(glutamine-N5) MTase PrmC</fullName>
    </alternativeName>
    <alternativeName>
        <fullName evidence="5">Protein-glutamine N-methyltransferase PrmC</fullName>
    </alternativeName>
</protein>
<evidence type="ECO:0000259" key="7">
    <source>
        <dbReference type="Pfam" id="PF17827"/>
    </source>
</evidence>
<dbReference type="PANTHER" id="PTHR18895:SF74">
    <property type="entry name" value="MTRF1L RELEASE FACTOR GLUTAMINE METHYLTRANSFERASE"/>
    <property type="match status" value="1"/>
</dbReference>
<feature type="binding site" evidence="5">
    <location>
        <position position="177"/>
    </location>
    <ligand>
        <name>S-adenosyl-L-methionine</name>
        <dbReference type="ChEBI" id="CHEBI:59789"/>
    </ligand>
</feature>
<reference evidence="8 9" key="1">
    <citation type="submission" date="2015-12" db="EMBL/GenBank/DDBJ databases">
        <title>Complete genome of Lacimicrobium alkaliphilum KCTC 32984.</title>
        <authorList>
            <person name="Kim S.-G."/>
            <person name="Lee Y.-J."/>
        </authorList>
    </citation>
    <scope>NUCLEOTIDE SEQUENCE [LARGE SCALE GENOMIC DNA]</scope>
    <source>
        <strain evidence="8 9">YelD216</strain>
    </source>
</reference>
<feature type="domain" description="Release factor glutamine methyltransferase N-terminal" evidence="7">
    <location>
        <begin position="11"/>
        <end position="81"/>
    </location>
</feature>
<dbReference type="RefSeq" id="WP_062478592.1">
    <property type="nucleotide sequence ID" value="NZ_CP013650.1"/>
</dbReference>
<evidence type="ECO:0000313" key="8">
    <source>
        <dbReference type="EMBL" id="ALS98129.1"/>
    </source>
</evidence>
<feature type="binding site" evidence="5">
    <location>
        <position position="149"/>
    </location>
    <ligand>
        <name>S-adenosyl-L-methionine</name>
        <dbReference type="ChEBI" id="CHEBI:59789"/>
    </ligand>
</feature>